<organism evidence="2 3">
    <name type="scientific">Rhipicephalus sanguineus</name>
    <name type="common">Brown dog tick</name>
    <name type="synonym">Ixodes sanguineus</name>
    <dbReference type="NCBI Taxonomy" id="34632"/>
    <lineage>
        <taxon>Eukaryota</taxon>
        <taxon>Metazoa</taxon>
        <taxon>Ecdysozoa</taxon>
        <taxon>Arthropoda</taxon>
        <taxon>Chelicerata</taxon>
        <taxon>Arachnida</taxon>
        <taxon>Acari</taxon>
        <taxon>Parasitiformes</taxon>
        <taxon>Ixodida</taxon>
        <taxon>Ixodoidea</taxon>
        <taxon>Ixodidae</taxon>
        <taxon>Rhipicephalinae</taxon>
        <taxon>Rhipicephalus</taxon>
        <taxon>Rhipicephalus</taxon>
    </lineage>
</organism>
<comment type="caution">
    <text evidence="2">The sequence shown here is derived from an EMBL/GenBank/DDBJ whole genome shotgun (WGS) entry which is preliminary data.</text>
</comment>
<dbReference type="VEuPathDB" id="VectorBase:RSAN_038824"/>
<accession>A0A9D4P981</accession>
<dbReference type="Proteomes" id="UP000821837">
    <property type="component" value="Unassembled WGS sequence"/>
</dbReference>
<protein>
    <submittedName>
        <fullName evidence="2">Uncharacterized protein</fullName>
    </submittedName>
</protein>
<keyword evidence="3" id="KW-1185">Reference proteome</keyword>
<evidence type="ECO:0000313" key="3">
    <source>
        <dbReference type="Proteomes" id="UP000821837"/>
    </source>
</evidence>
<dbReference type="SMART" id="SM00135">
    <property type="entry name" value="LY"/>
    <property type="match status" value="2"/>
</dbReference>
<reference evidence="2" key="1">
    <citation type="journal article" date="2020" name="Cell">
        <title>Large-Scale Comparative Analyses of Tick Genomes Elucidate Their Genetic Diversity and Vector Capacities.</title>
        <authorList>
            <consortium name="Tick Genome and Microbiome Consortium (TIGMIC)"/>
            <person name="Jia N."/>
            <person name="Wang J."/>
            <person name="Shi W."/>
            <person name="Du L."/>
            <person name="Sun Y."/>
            <person name="Zhan W."/>
            <person name="Jiang J.F."/>
            <person name="Wang Q."/>
            <person name="Zhang B."/>
            <person name="Ji P."/>
            <person name="Bell-Sakyi L."/>
            <person name="Cui X.M."/>
            <person name="Yuan T.T."/>
            <person name="Jiang B.G."/>
            <person name="Yang W.F."/>
            <person name="Lam T.T."/>
            <person name="Chang Q.C."/>
            <person name="Ding S.J."/>
            <person name="Wang X.J."/>
            <person name="Zhu J.G."/>
            <person name="Ruan X.D."/>
            <person name="Zhao L."/>
            <person name="Wei J.T."/>
            <person name="Ye R.Z."/>
            <person name="Que T.C."/>
            <person name="Du C.H."/>
            <person name="Zhou Y.H."/>
            <person name="Cheng J.X."/>
            <person name="Dai P.F."/>
            <person name="Guo W.B."/>
            <person name="Han X.H."/>
            <person name="Huang E.J."/>
            <person name="Li L.F."/>
            <person name="Wei W."/>
            <person name="Gao Y.C."/>
            <person name="Liu J.Z."/>
            <person name="Shao H.Z."/>
            <person name="Wang X."/>
            <person name="Wang C.C."/>
            <person name="Yang T.C."/>
            <person name="Huo Q.B."/>
            <person name="Li W."/>
            <person name="Chen H.Y."/>
            <person name="Chen S.E."/>
            <person name="Zhou L.G."/>
            <person name="Ni X.B."/>
            <person name="Tian J.H."/>
            <person name="Sheng Y."/>
            <person name="Liu T."/>
            <person name="Pan Y.S."/>
            <person name="Xia L.Y."/>
            <person name="Li J."/>
            <person name="Zhao F."/>
            <person name="Cao W.C."/>
        </authorList>
    </citation>
    <scope>NUCLEOTIDE SEQUENCE</scope>
    <source>
        <strain evidence="2">Rsan-2018</strain>
    </source>
</reference>
<dbReference type="InterPro" id="IPR011042">
    <property type="entry name" value="6-blade_b-propeller_TolB-like"/>
</dbReference>
<dbReference type="PANTHER" id="PTHR46513">
    <property type="entry name" value="VITELLOGENIN RECEPTOR-LIKE PROTEIN-RELATED-RELATED"/>
    <property type="match status" value="1"/>
</dbReference>
<dbReference type="InterPro" id="IPR000033">
    <property type="entry name" value="LDLR_classB_rpt"/>
</dbReference>
<dbReference type="PANTHER" id="PTHR46513:SF41">
    <property type="entry name" value="LOW-DENSITY LIPOPROTEIN RECEPTOR-RELATED PROTEIN"/>
    <property type="match status" value="1"/>
</dbReference>
<gene>
    <name evidence="2" type="ORF">HPB52_024428</name>
</gene>
<sequence length="186" mass="20478">MLRPSVIQSTRKRRTSNGPTRFLLFSQKSSISRLGLNADDSPDIMLPIQGLKNIRALEFDPVADFLYWIDGKSHVIRRSRDMEPRNFTVGRTGTSPVPPAPQLSHSSLVEGMFEQPGQMQVTTVAVGTGTHPFALALDPYARQLFWSCSQGNLINISSLDGGRPLGILLASGEDRPRHLALHPHLG</sequence>
<proteinExistence type="predicted"/>
<name>A0A9D4P981_RHISA</name>
<dbReference type="SUPFAM" id="SSF63825">
    <property type="entry name" value="YWTD domain"/>
    <property type="match status" value="1"/>
</dbReference>
<dbReference type="Gene3D" id="2.120.10.30">
    <property type="entry name" value="TolB, C-terminal domain"/>
    <property type="match status" value="2"/>
</dbReference>
<dbReference type="InterPro" id="IPR050778">
    <property type="entry name" value="Cueball_EGF_LRP_Nidogen"/>
</dbReference>
<dbReference type="AlphaFoldDB" id="A0A9D4P981"/>
<reference evidence="2" key="2">
    <citation type="submission" date="2021-09" db="EMBL/GenBank/DDBJ databases">
        <authorList>
            <person name="Jia N."/>
            <person name="Wang J."/>
            <person name="Shi W."/>
            <person name="Du L."/>
            <person name="Sun Y."/>
            <person name="Zhan W."/>
            <person name="Jiang J."/>
            <person name="Wang Q."/>
            <person name="Zhang B."/>
            <person name="Ji P."/>
            <person name="Sakyi L.B."/>
            <person name="Cui X."/>
            <person name="Yuan T."/>
            <person name="Jiang B."/>
            <person name="Yang W."/>
            <person name="Lam T.T.-Y."/>
            <person name="Chang Q."/>
            <person name="Ding S."/>
            <person name="Wang X."/>
            <person name="Zhu J."/>
            <person name="Ruan X."/>
            <person name="Zhao L."/>
            <person name="Wei J."/>
            <person name="Que T."/>
            <person name="Du C."/>
            <person name="Cheng J."/>
            <person name="Dai P."/>
            <person name="Han X."/>
            <person name="Huang E."/>
            <person name="Gao Y."/>
            <person name="Liu J."/>
            <person name="Shao H."/>
            <person name="Ye R."/>
            <person name="Li L."/>
            <person name="Wei W."/>
            <person name="Wang X."/>
            <person name="Wang C."/>
            <person name="Huo Q."/>
            <person name="Li W."/>
            <person name="Guo W."/>
            <person name="Chen H."/>
            <person name="Chen S."/>
            <person name="Zhou L."/>
            <person name="Zhou L."/>
            <person name="Ni X."/>
            <person name="Tian J."/>
            <person name="Zhou Y."/>
            <person name="Sheng Y."/>
            <person name="Liu T."/>
            <person name="Pan Y."/>
            <person name="Xia L."/>
            <person name="Li J."/>
            <person name="Zhao F."/>
            <person name="Cao W."/>
        </authorList>
    </citation>
    <scope>NUCLEOTIDE SEQUENCE</scope>
    <source>
        <strain evidence="2">Rsan-2018</strain>
        <tissue evidence="2">Larvae</tissue>
    </source>
</reference>
<keyword evidence="1" id="KW-0245">EGF-like domain</keyword>
<dbReference type="EMBL" id="JABSTV010001382">
    <property type="protein sequence ID" value="KAH7932520.1"/>
    <property type="molecule type" value="Genomic_DNA"/>
</dbReference>
<evidence type="ECO:0000256" key="1">
    <source>
        <dbReference type="ARBA" id="ARBA00022536"/>
    </source>
</evidence>
<evidence type="ECO:0000313" key="2">
    <source>
        <dbReference type="EMBL" id="KAH7932520.1"/>
    </source>
</evidence>